<dbReference type="InterPro" id="IPR002878">
    <property type="entry name" value="ChsH2_C"/>
</dbReference>
<dbReference type="Pfam" id="PF01796">
    <property type="entry name" value="OB_ChsH2_C"/>
    <property type="match status" value="1"/>
</dbReference>
<dbReference type="AlphaFoldDB" id="A0A934SV44"/>
<dbReference type="InterPro" id="IPR052513">
    <property type="entry name" value="Thioester_dehydratase-like"/>
</dbReference>
<feature type="domain" description="ChsH2 C-terminal OB-fold" evidence="1">
    <location>
        <begin position="68"/>
        <end position="135"/>
    </location>
</feature>
<sequence length="160" mass="17735">MGGGAVSADFYLPEGLPVPVPEADGLSAPYWDGLRNGKLLAQRCDHCGTWQFGAEWICHRCHEFDPSWTQVDAKGLIYSWERVWHPSHPCLRGRGPYLVVLVELPHAGGIRMLGNLLGDPMQDVRIGTAVEGVFEHHPNANPPYSLMQWKIVSQADPQAL</sequence>
<protein>
    <submittedName>
        <fullName evidence="3">OB-fold domain-containing protein</fullName>
    </submittedName>
</protein>
<name>A0A934SV44_9BURK</name>
<dbReference type="EMBL" id="JAEPBG010000011">
    <property type="protein sequence ID" value="MBK4737371.1"/>
    <property type="molecule type" value="Genomic_DNA"/>
</dbReference>
<dbReference type="Gene3D" id="6.10.30.10">
    <property type="match status" value="1"/>
</dbReference>
<dbReference type="InterPro" id="IPR022002">
    <property type="entry name" value="ChsH2_Znr"/>
</dbReference>
<dbReference type="Proteomes" id="UP000622890">
    <property type="component" value="Unassembled WGS sequence"/>
</dbReference>
<accession>A0A934SV44</accession>
<comment type="caution">
    <text evidence="3">The sequence shown here is derived from an EMBL/GenBank/DDBJ whole genome shotgun (WGS) entry which is preliminary data.</text>
</comment>
<evidence type="ECO:0000259" key="2">
    <source>
        <dbReference type="Pfam" id="PF12172"/>
    </source>
</evidence>
<dbReference type="InterPro" id="IPR012340">
    <property type="entry name" value="NA-bd_OB-fold"/>
</dbReference>
<dbReference type="SUPFAM" id="SSF50249">
    <property type="entry name" value="Nucleic acid-binding proteins"/>
    <property type="match status" value="1"/>
</dbReference>
<dbReference type="Pfam" id="PF12172">
    <property type="entry name" value="zf-ChsH2"/>
    <property type="match status" value="1"/>
</dbReference>
<evidence type="ECO:0000313" key="3">
    <source>
        <dbReference type="EMBL" id="MBK4737371.1"/>
    </source>
</evidence>
<keyword evidence="4" id="KW-1185">Reference proteome</keyword>
<dbReference type="PANTHER" id="PTHR34075">
    <property type="entry name" value="BLR3430 PROTEIN"/>
    <property type="match status" value="1"/>
</dbReference>
<evidence type="ECO:0000259" key="1">
    <source>
        <dbReference type="Pfam" id="PF01796"/>
    </source>
</evidence>
<gene>
    <name evidence="3" type="ORF">JJB74_22350</name>
</gene>
<reference evidence="3" key="1">
    <citation type="submission" date="2021-01" db="EMBL/GenBank/DDBJ databases">
        <title>Genome sequence of strain Noviherbaspirillum sp. DKR-6.</title>
        <authorList>
            <person name="Chaudhary D.K."/>
        </authorList>
    </citation>
    <scope>NUCLEOTIDE SEQUENCE</scope>
    <source>
        <strain evidence="3">DKR-6</strain>
    </source>
</reference>
<feature type="domain" description="ChsH2 rubredoxin-like zinc ribbon" evidence="2">
    <location>
        <begin position="31"/>
        <end position="65"/>
    </location>
</feature>
<organism evidence="3 4">
    <name type="scientific">Noviherbaspirillum pedocola</name>
    <dbReference type="NCBI Taxonomy" id="2801341"/>
    <lineage>
        <taxon>Bacteria</taxon>
        <taxon>Pseudomonadati</taxon>
        <taxon>Pseudomonadota</taxon>
        <taxon>Betaproteobacteria</taxon>
        <taxon>Burkholderiales</taxon>
        <taxon>Oxalobacteraceae</taxon>
        <taxon>Noviherbaspirillum</taxon>
    </lineage>
</organism>
<proteinExistence type="predicted"/>
<dbReference type="PANTHER" id="PTHR34075:SF5">
    <property type="entry name" value="BLR3430 PROTEIN"/>
    <property type="match status" value="1"/>
</dbReference>
<evidence type="ECO:0000313" key="4">
    <source>
        <dbReference type="Proteomes" id="UP000622890"/>
    </source>
</evidence>